<proteinExistence type="predicted"/>
<gene>
    <name evidence="2" type="ORF">SAMN04488081_2363</name>
</gene>
<dbReference type="EMBL" id="FNOS01000006">
    <property type="protein sequence ID" value="SDY21349.1"/>
    <property type="molecule type" value="Genomic_DNA"/>
</dbReference>
<keyword evidence="1" id="KW-0472">Membrane</keyword>
<evidence type="ECO:0000256" key="1">
    <source>
        <dbReference type="SAM" id="Phobius"/>
    </source>
</evidence>
<keyword evidence="3" id="KW-1185">Reference proteome</keyword>
<feature type="transmembrane region" description="Helical" evidence="1">
    <location>
        <begin position="6"/>
        <end position="22"/>
    </location>
</feature>
<feature type="transmembrane region" description="Helical" evidence="1">
    <location>
        <begin position="29"/>
        <end position="50"/>
    </location>
</feature>
<name>A0A1H3I2H2_9BACI</name>
<protein>
    <submittedName>
        <fullName evidence="2">Uncharacterized protein</fullName>
    </submittedName>
</protein>
<organism evidence="2 3">
    <name type="scientific">Salimicrobium album</name>
    <dbReference type="NCBI Taxonomy" id="50717"/>
    <lineage>
        <taxon>Bacteria</taxon>
        <taxon>Bacillati</taxon>
        <taxon>Bacillota</taxon>
        <taxon>Bacilli</taxon>
        <taxon>Bacillales</taxon>
        <taxon>Bacillaceae</taxon>
        <taxon>Salimicrobium</taxon>
    </lineage>
</organism>
<keyword evidence="1" id="KW-0812">Transmembrane</keyword>
<dbReference type="Proteomes" id="UP000198647">
    <property type="component" value="Unassembled WGS sequence"/>
</dbReference>
<sequence>MALLYSLGIILTVLATFFIIFKKLTKISYIVFSVILIFYLLLLVLSPWFLL</sequence>
<reference evidence="2 3" key="1">
    <citation type="submission" date="2016-10" db="EMBL/GenBank/DDBJ databases">
        <authorList>
            <person name="Varghese N."/>
            <person name="Submissions S."/>
        </authorList>
    </citation>
    <scope>NUCLEOTIDE SEQUENCE [LARGE SCALE GENOMIC DNA]</scope>
    <source>
        <strain evidence="2 3">DSM 20748</strain>
    </source>
</reference>
<evidence type="ECO:0000313" key="2">
    <source>
        <dbReference type="EMBL" id="SDY21349.1"/>
    </source>
</evidence>
<keyword evidence="1" id="KW-1133">Transmembrane helix</keyword>
<accession>A0A1H3I2H2</accession>
<comment type="caution">
    <text evidence="2">The sequence shown here is derived from an EMBL/GenBank/DDBJ whole genome shotgun (WGS) entry which is preliminary data.</text>
</comment>
<evidence type="ECO:0000313" key="3">
    <source>
        <dbReference type="Proteomes" id="UP000198647"/>
    </source>
</evidence>
<dbReference type="RefSeq" id="WP_159435691.1">
    <property type="nucleotide sequence ID" value="NZ_FNOS01000006.1"/>
</dbReference>